<dbReference type="Proteomes" id="UP000620124">
    <property type="component" value="Unassembled WGS sequence"/>
</dbReference>
<sequence length="328" mass="36225">MSYTVDSKVFDASWNGLVSYASQTMVALFFSTVDNDFCIYVNLFLLSLYTLSRRKTAGTKLLIAASCLMAIVGSTQTAIDVALTVEAARLHQEIVHTQVSNEHGSRIQPLLPTSILGLDMAQNFMFPINNFVTDLFFLYRCYVIWGFSKKPLILPVLLMLSTLVMGILLCVPRTGVRDLRVSYILGAATNLVLTALTAGRILWIRREASHVVLDNAFRSRYNRAIGIILESGAIYCLAVTFVVISESLNDEIFIIGFGIGQQLLNIIPTFTLVYIGLGKNGDNPLVENVSSGQGNTMRKTVHLEQPNGHSSFPPGAVFHKGGDRRLRR</sequence>
<comment type="caution">
    <text evidence="3">The sequence shown here is derived from an EMBL/GenBank/DDBJ whole genome shotgun (WGS) entry which is preliminary data.</text>
</comment>
<feature type="transmembrane region" description="Helical" evidence="2">
    <location>
        <begin position="224"/>
        <end position="246"/>
    </location>
</feature>
<evidence type="ECO:0000313" key="4">
    <source>
        <dbReference type="Proteomes" id="UP000620124"/>
    </source>
</evidence>
<keyword evidence="4" id="KW-1185">Reference proteome</keyword>
<dbReference type="AlphaFoldDB" id="A0A8H7D4K7"/>
<feature type="region of interest" description="Disordered" evidence="1">
    <location>
        <begin position="305"/>
        <end position="328"/>
    </location>
</feature>
<keyword evidence="2" id="KW-0812">Transmembrane</keyword>
<dbReference type="EMBL" id="JACAZI010000006">
    <property type="protein sequence ID" value="KAF7358558.1"/>
    <property type="molecule type" value="Genomic_DNA"/>
</dbReference>
<protein>
    <submittedName>
        <fullName evidence="3">Uncharacterized protein</fullName>
    </submittedName>
</protein>
<name>A0A8H7D4K7_9AGAR</name>
<feature type="transmembrane region" description="Helical" evidence="2">
    <location>
        <begin position="181"/>
        <end position="203"/>
    </location>
</feature>
<organism evidence="3 4">
    <name type="scientific">Mycena venus</name>
    <dbReference type="NCBI Taxonomy" id="2733690"/>
    <lineage>
        <taxon>Eukaryota</taxon>
        <taxon>Fungi</taxon>
        <taxon>Dikarya</taxon>
        <taxon>Basidiomycota</taxon>
        <taxon>Agaricomycotina</taxon>
        <taxon>Agaricomycetes</taxon>
        <taxon>Agaricomycetidae</taxon>
        <taxon>Agaricales</taxon>
        <taxon>Marasmiineae</taxon>
        <taxon>Mycenaceae</taxon>
        <taxon>Mycena</taxon>
    </lineage>
</organism>
<dbReference type="OrthoDB" id="3019750at2759"/>
<feature type="transmembrane region" description="Helical" evidence="2">
    <location>
        <begin position="20"/>
        <end position="49"/>
    </location>
</feature>
<evidence type="ECO:0000256" key="1">
    <source>
        <dbReference type="SAM" id="MobiDB-lite"/>
    </source>
</evidence>
<evidence type="ECO:0000256" key="2">
    <source>
        <dbReference type="SAM" id="Phobius"/>
    </source>
</evidence>
<feature type="transmembrane region" description="Helical" evidence="2">
    <location>
        <begin position="252"/>
        <end position="275"/>
    </location>
</feature>
<keyword evidence="2" id="KW-0472">Membrane</keyword>
<feature type="transmembrane region" description="Helical" evidence="2">
    <location>
        <begin position="61"/>
        <end position="79"/>
    </location>
</feature>
<feature type="transmembrane region" description="Helical" evidence="2">
    <location>
        <begin position="152"/>
        <end position="175"/>
    </location>
</feature>
<feature type="transmembrane region" description="Helical" evidence="2">
    <location>
        <begin position="124"/>
        <end position="145"/>
    </location>
</feature>
<evidence type="ECO:0000313" key="3">
    <source>
        <dbReference type="EMBL" id="KAF7358558.1"/>
    </source>
</evidence>
<keyword evidence="2" id="KW-1133">Transmembrane helix</keyword>
<gene>
    <name evidence="3" type="ORF">MVEN_00907300</name>
</gene>
<reference evidence="3" key="1">
    <citation type="submission" date="2020-05" db="EMBL/GenBank/DDBJ databases">
        <title>Mycena genomes resolve the evolution of fungal bioluminescence.</title>
        <authorList>
            <person name="Tsai I.J."/>
        </authorList>
    </citation>
    <scope>NUCLEOTIDE SEQUENCE</scope>
    <source>
        <strain evidence="3">CCC161011</strain>
    </source>
</reference>
<accession>A0A8H7D4K7</accession>
<proteinExistence type="predicted"/>